<dbReference type="VEuPathDB" id="FungiDB:H257_05749"/>
<gene>
    <name evidence="2" type="ORF">H257_05749</name>
</gene>
<reference evidence="2" key="1">
    <citation type="submission" date="2013-12" db="EMBL/GenBank/DDBJ databases">
        <title>The Genome Sequence of Aphanomyces astaci APO3.</title>
        <authorList>
            <consortium name="The Broad Institute Genomics Platform"/>
            <person name="Russ C."/>
            <person name="Tyler B."/>
            <person name="van West P."/>
            <person name="Dieguez-Uribeondo J."/>
            <person name="Young S.K."/>
            <person name="Zeng Q."/>
            <person name="Gargeya S."/>
            <person name="Fitzgerald M."/>
            <person name="Abouelleil A."/>
            <person name="Alvarado L."/>
            <person name="Chapman S.B."/>
            <person name="Gainer-Dewar J."/>
            <person name="Goldberg J."/>
            <person name="Griggs A."/>
            <person name="Gujja S."/>
            <person name="Hansen M."/>
            <person name="Howarth C."/>
            <person name="Imamovic A."/>
            <person name="Ireland A."/>
            <person name="Larimer J."/>
            <person name="McCowan C."/>
            <person name="Murphy C."/>
            <person name="Pearson M."/>
            <person name="Poon T.W."/>
            <person name="Priest M."/>
            <person name="Roberts A."/>
            <person name="Saif S."/>
            <person name="Shea T."/>
            <person name="Sykes S."/>
            <person name="Wortman J."/>
            <person name="Nusbaum C."/>
            <person name="Birren B."/>
        </authorList>
    </citation>
    <scope>NUCLEOTIDE SEQUENCE [LARGE SCALE GENOMIC DNA]</scope>
    <source>
        <strain evidence="2">APO3</strain>
    </source>
</reference>
<dbReference type="RefSeq" id="XP_009829020.1">
    <property type="nucleotide sequence ID" value="XM_009830718.1"/>
</dbReference>
<dbReference type="AlphaFoldDB" id="W4GNA8"/>
<dbReference type="GeneID" id="20807745"/>
<evidence type="ECO:0000256" key="1">
    <source>
        <dbReference type="SAM" id="MobiDB-lite"/>
    </source>
</evidence>
<evidence type="ECO:0000313" key="2">
    <source>
        <dbReference type="EMBL" id="ETV81162.1"/>
    </source>
</evidence>
<proteinExistence type="predicted"/>
<name>W4GNA8_APHAT</name>
<dbReference type="EMBL" id="KI913124">
    <property type="protein sequence ID" value="ETV81162.1"/>
    <property type="molecule type" value="Genomic_DNA"/>
</dbReference>
<protein>
    <submittedName>
        <fullName evidence="2">Uncharacterized protein</fullName>
    </submittedName>
</protein>
<organism evidence="2">
    <name type="scientific">Aphanomyces astaci</name>
    <name type="common">Crayfish plague agent</name>
    <dbReference type="NCBI Taxonomy" id="112090"/>
    <lineage>
        <taxon>Eukaryota</taxon>
        <taxon>Sar</taxon>
        <taxon>Stramenopiles</taxon>
        <taxon>Oomycota</taxon>
        <taxon>Saprolegniomycetes</taxon>
        <taxon>Saprolegniales</taxon>
        <taxon>Verrucalvaceae</taxon>
        <taxon>Aphanomyces</taxon>
    </lineage>
</organism>
<feature type="region of interest" description="Disordered" evidence="1">
    <location>
        <begin position="32"/>
        <end position="52"/>
    </location>
</feature>
<accession>W4GNA8</accession>
<sequence length="87" mass="9126">MTAAMVAEPGTAQGIVTSALDGAHVLRCGSDDATMTQSDHTGEDGSLPDVGGADYPMDQVVFGLAWSADEYACMEECRASRSELLRQ</sequence>